<comment type="caution">
    <text evidence="1">The sequence shown here is derived from an EMBL/GenBank/DDBJ whole genome shotgun (WGS) entry which is preliminary data.</text>
</comment>
<accession>A0A1D1UWI8</accession>
<proteinExistence type="predicted"/>
<evidence type="ECO:0000313" key="1">
    <source>
        <dbReference type="EMBL" id="GAU92930.1"/>
    </source>
</evidence>
<protein>
    <submittedName>
        <fullName evidence="1">Uncharacterized protein</fullName>
    </submittedName>
</protein>
<organism evidence="1 2">
    <name type="scientific">Ramazzottius varieornatus</name>
    <name type="common">Water bear</name>
    <name type="synonym">Tardigrade</name>
    <dbReference type="NCBI Taxonomy" id="947166"/>
    <lineage>
        <taxon>Eukaryota</taxon>
        <taxon>Metazoa</taxon>
        <taxon>Ecdysozoa</taxon>
        <taxon>Tardigrada</taxon>
        <taxon>Eutardigrada</taxon>
        <taxon>Parachela</taxon>
        <taxon>Hypsibioidea</taxon>
        <taxon>Ramazzottiidae</taxon>
        <taxon>Ramazzottius</taxon>
    </lineage>
</organism>
<dbReference type="Proteomes" id="UP000186922">
    <property type="component" value="Unassembled WGS sequence"/>
</dbReference>
<dbReference type="AlphaFoldDB" id="A0A1D1UWI8"/>
<keyword evidence="2" id="KW-1185">Reference proteome</keyword>
<evidence type="ECO:0000313" key="2">
    <source>
        <dbReference type="Proteomes" id="UP000186922"/>
    </source>
</evidence>
<dbReference type="EMBL" id="BDGG01000002">
    <property type="protein sequence ID" value="GAU92930.1"/>
    <property type="molecule type" value="Genomic_DNA"/>
</dbReference>
<name>A0A1D1UWI8_RAMVA</name>
<gene>
    <name evidence="1" type="primary">RvY_04943-1</name>
    <name evidence="1" type="synonym">RvY_04943.1</name>
    <name evidence="1" type="ORF">RvY_04943</name>
</gene>
<reference evidence="1 2" key="1">
    <citation type="journal article" date="2016" name="Nat. Commun.">
        <title>Extremotolerant tardigrade genome and improved radiotolerance of human cultured cells by tardigrade-unique protein.</title>
        <authorList>
            <person name="Hashimoto T."/>
            <person name="Horikawa D.D."/>
            <person name="Saito Y."/>
            <person name="Kuwahara H."/>
            <person name="Kozuka-Hata H."/>
            <person name="Shin-I T."/>
            <person name="Minakuchi Y."/>
            <person name="Ohishi K."/>
            <person name="Motoyama A."/>
            <person name="Aizu T."/>
            <person name="Enomoto A."/>
            <person name="Kondo K."/>
            <person name="Tanaka S."/>
            <person name="Hara Y."/>
            <person name="Koshikawa S."/>
            <person name="Sagara H."/>
            <person name="Miura T."/>
            <person name="Yokobori S."/>
            <person name="Miyagawa K."/>
            <person name="Suzuki Y."/>
            <person name="Kubo T."/>
            <person name="Oyama M."/>
            <person name="Kohara Y."/>
            <person name="Fujiyama A."/>
            <person name="Arakawa K."/>
            <person name="Katayama T."/>
            <person name="Toyoda A."/>
            <person name="Kunieda T."/>
        </authorList>
    </citation>
    <scope>NUCLEOTIDE SEQUENCE [LARGE SCALE GENOMIC DNA]</scope>
    <source>
        <strain evidence="1 2">YOKOZUNA-1</strain>
    </source>
</reference>
<sequence>MRTAPDTRKLEKYHRMPHDHLKLSLEQKVHDKLIKQEKVPDFQTSNVQWHYQYVVISILSRISDQPVRRLE</sequence>